<keyword evidence="6 8" id="KW-0472">Membrane</keyword>
<evidence type="ECO:0000256" key="6">
    <source>
        <dbReference type="ARBA" id="ARBA00023136"/>
    </source>
</evidence>
<evidence type="ECO:0000256" key="7">
    <source>
        <dbReference type="SAM" id="MobiDB-lite"/>
    </source>
</evidence>
<dbReference type="EMBL" id="CP071448">
    <property type="protein sequence ID" value="QSW89549.1"/>
    <property type="molecule type" value="Genomic_DNA"/>
</dbReference>
<dbReference type="RefSeq" id="WP_207296735.1">
    <property type="nucleotide sequence ID" value="NZ_CP071448.1"/>
</dbReference>
<dbReference type="PANTHER" id="PTHR21624:SF1">
    <property type="entry name" value="ALKYLGLYCEROL MONOOXYGENASE"/>
    <property type="match status" value="1"/>
</dbReference>
<feature type="transmembrane region" description="Helical" evidence="8">
    <location>
        <begin position="80"/>
        <end position="96"/>
    </location>
</feature>
<feature type="transmembrane region" description="Helical" evidence="8">
    <location>
        <begin position="136"/>
        <end position="164"/>
    </location>
</feature>
<dbReference type="PANTHER" id="PTHR21624">
    <property type="entry name" value="STEROL DESATURASE-RELATED PROTEIN"/>
    <property type="match status" value="1"/>
</dbReference>
<evidence type="ECO:0000256" key="5">
    <source>
        <dbReference type="ARBA" id="ARBA00023098"/>
    </source>
</evidence>
<evidence type="ECO:0000259" key="9">
    <source>
        <dbReference type="Pfam" id="PF04116"/>
    </source>
</evidence>
<proteinExistence type="predicted"/>
<keyword evidence="4" id="KW-0560">Oxidoreductase</keyword>
<keyword evidence="5" id="KW-0443">Lipid metabolism</keyword>
<evidence type="ECO:0000313" key="10">
    <source>
        <dbReference type="EMBL" id="QSW89549.1"/>
    </source>
</evidence>
<evidence type="ECO:0000256" key="3">
    <source>
        <dbReference type="ARBA" id="ARBA00022989"/>
    </source>
</evidence>
<keyword evidence="3 8" id="KW-1133">Transmembrane helix</keyword>
<sequence>MEEYGKILIIAMPVFLALIIIEKIYGIYKKNDTAPLIDSVSSISSGITNSVKDVLGLSVTFLSYEWMVSKIAIFHQEPSVISYIIAFFVIDFYGYWSHRFAHQINFFWNKHAIHHSSEEFNLACALRQPIASLANLFTFLLIPAALLGVPASVIAITLPLHLFLQFWYHTKHIKKLGFLEHIIVTPSHHRVHHAINPEYLDKNHSQIFIFWDKWFGTFQEELDDVPPVFGITRPAHTWNPVKINFQHLTLLIKDAWRAENWKDKLTIWFKPTGWRPADFDEKYPVYKIENVFDFEKYGTNNSKKLIYWSVIQILITLLFVSYLFDNIATIGLPNIFIYGFFILITIYSNSELMDKSRYAIFWEGFRLVSAIGIITYYGDWFGLNSIFHLSNYIVLSYLVLSFLISIYFVTIDFKTNQNQTNQNQTNQNQTNQNQTNNEKKSFL</sequence>
<evidence type="ECO:0000313" key="11">
    <source>
        <dbReference type="Proteomes" id="UP000663440"/>
    </source>
</evidence>
<dbReference type="Proteomes" id="UP000663440">
    <property type="component" value="Chromosome"/>
</dbReference>
<dbReference type="InterPro" id="IPR051689">
    <property type="entry name" value="Sterol_desaturase/TMEM195"/>
</dbReference>
<feature type="domain" description="Fatty acid hydroxylase" evidence="9">
    <location>
        <begin position="84"/>
        <end position="217"/>
    </location>
</feature>
<feature type="compositionally biased region" description="Low complexity" evidence="7">
    <location>
        <begin position="420"/>
        <end position="436"/>
    </location>
</feature>
<evidence type="ECO:0000256" key="4">
    <source>
        <dbReference type="ARBA" id="ARBA00023002"/>
    </source>
</evidence>
<feature type="transmembrane region" description="Helical" evidence="8">
    <location>
        <begin position="7"/>
        <end position="28"/>
    </location>
</feature>
<keyword evidence="11" id="KW-1185">Reference proteome</keyword>
<evidence type="ECO:0000256" key="1">
    <source>
        <dbReference type="ARBA" id="ARBA00004127"/>
    </source>
</evidence>
<feature type="transmembrane region" description="Helical" evidence="8">
    <location>
        <begin position="330"/>
        <end position="347"/>
    </location>
</feature>
<accession>A0ABX7QFZ0</accession>
<organism evidence="10 11">
    <name type="scientific">Flavobacterium endoglycinae</name>
    <dbReference type="NCBI Taxonomy" id="2816357"/>
    <lineage>
        <taxon>Bacteria</taxon>
        <taxon>Pseudomonadati</taxon>
        <taxon>Bacteroidota</taxon>
        <taxon>Flavobacteriia</taxon>
        <taxon>Flavobacteriales</taxon>
        <taxon>Flavobacteriaceae</taxon>
        <taxon>Flavobacterium</taxon>
    </lineage>
</organism>
<name>A0ABX7QFZ0_9FLAO</name>
<evidence type="ECO:0000256" key="8">
    <source>
        <dbReference type="SAM" id="Phobius"/>
    </source>
</evidence>
<feature type="transmembrane region" description="Helical" evidence="8">
    <location>
        <begin position="389"/>
        <end position="409"/>
    </location>
</feature>
<keyword evidence="2 8" id="KW-0812">Transmembrane</keyword>
<dbReference type="InterPro" id="IPR006694">
    <property type="entry name" value="Fatty_acid_hydroxylase"/>
</dbReference>
<dbReference type="Pfam" id="PF04116">
    <property type="entry name" value="FA_hydroxylase"/>
    <property type="match status" value="1"/>
</dbReference>
<reference evidence="10 11" key="1">
    <citation type="submission" date="2021-03" db="EMBL/GenBank/DDBJ databases">
        <title>Flavobacterium kribbensis sp. nov, an endophytic bacteria, isolated from soybean.</title>
        <authorList>
            <person name="Lee J."/>
            <person name="Seo J."/>
        </authorList>
    </citation>
    <scope>NUCLEOTIDE SEQUENCE [LARGE SCALE GENOMIC DNA]</scope>
    <source>
        <strain evidence="10 11">BB8</strain>
    </source>
</reference>
<protein>
    <submittedName>
        <fullName evidence="10">Sterol desaturase family protein</fullName>
    </submittedName>
</protein>
<gene>
    <name evidence="10" type="ORF">J0383_01735</name>
</gene>
<comment type="subcellular location">
    <subcellularLocation>
        <location evidence="1">Endomembrane system</location>
        <topology evidence="1">Multi-pass membrane protein</topology>
    </subcellularLocation>
</comment>
<evidence type="ECO:0000256" key="2">
    <source>
        <dbReference type="ARBA" id="ARBA00022692"/>
    </source>
</evidence>
<feature type="transmembrane region" description="Helical" evidence="8">
    <location>
        <begin position="359"/>
        <end position="377"/>
    </location>
</feature>
<feature type="region of interest" description="Disordered" evidence="7">
    <location>
        <begin position="420"/>
        <end position="443"/>
    </location>
</feature>
<feature type="transmembrane region" description="Helical" evidence="8">
    <location>
        <begin position="305"/>
        <end position="324"/>
    </location>
</feature>